<keyword evidence="2" id="KW-0862">Zinc</keyword>
<evidence type="ECO:0000256" key="1">
    <source>
        <dbReference type="PIRSR" id="PIRSR605511-1"/>
    </source>
</evidence>
<feature type="binding site" evidence="2">
    <location>
        <position position="146"/>
    </location>
    <ligand>
        <name>a divalent metal cation</name>
        <dbReference type="ChEBI" id="CHEBI:60240"/>
    </ligand>
</feature>
<dbReference type="InterPro" id="IPR013658">
    <property type="entry name" value="SGL"/>
</dbReference>
<dbReference type="GO" id="GO:0046872">
    <property type="term" value="F:metal ion binding"/>
    <property type="evidence" value="ECO:0007669"/>
    <property type="project" value="UniProtKB-KW"/>
</dbReference>
<comment type="caution">
    <text evidence="4">The sequence shown here is derived from an EMBL/GenBank/DDBJ whole genome shotgun (WGS) entry which is preliminary data.</text>
</comment>
<dbReference type="EMBL" id="RBCJ01000006">
    <property type="protein sequence ID" value="RKN77004.1"/>
    <property type="molecule type" value="Genomic_DNA"/>
</dbReference>
<dbReference type="Proteomes" id="UP000276603">
    <property type="component" value="Unassembled WGS sequence"/>
</dbReference>
<feature type="binding site" evidence="2">
    <location>
        <position position="100"/>
    </location>
    <ligand>
        <name>substrate</name>
    </ligand>
</feature>
<dbReference type="OrthoDB" id="241638at2"/>
<dbReference type="PANTHER" id="PTHR47572">
    <property type="entry name" value="LIPOPROTEIN-RELATED"/>
    <property type="match status" value="1"/>
</dbReference>
<sequence>MEMSVDILIKGLDFPEGPAFDSKGNLWFVELKGGNLCQWADGVLKRFPTDGEPNGVAIDGNDHIWFCDAGQNAIRTYCPDSDSFETVENQIENRPLFRPNDLTFDVNGNLLFTCPGDSRTEPTGYVCALKMDGTVRKIAESLYFPNGLAFAPEGKTLIIAETYMHRLWKGTWDVQGFRLGNFEPWMVVGGPTGPDGMAFDVEGNLYVAIFGKQCIKKISPLGEIVKEIPLSGKNPTNCAFQGTSLFVTEAEVGQIMRLATPYLGLPLFSK</sequence>
<evidence type="ECO:0000313" key="5">
    <source>
        <dbReference type="Proteomes" id="UP000276603"/>
    </source>
</evidence>
<protein>
    <submittedName>
        <fullName evidence="4">SMP-30/gluconolactonase/LRE family protein</fullName>
    </submittedName>
</protein>
<feature type="domain" description="SMP-30/Gluconolactonase/LRE-like region" evidence="3">
    <location>
        <begin position="14"/>
        <end position="250"/>
    </location>
</feature>
<dbReference type="PRINTS" id="PR01790">
    <property type="entry name" value="SMP30FAMILY"/>
</dbReference>
<feature type="binding site" evidence="2">
    <location>
        <position position="16"/>
    </location>
    <ligand>
        <name>a divalent metal cation</name>
        <dbReference type="ChEBI" id="CHEBI:60240"/>
    </ligand>
</feature>
<dbReference type="Pfam" id="PF08450">
    <property type="entry name" value="SGL"/>
    <property type="match status" value="1"/>
</dbReference>
<feature type="active site" description="Proton donor/acceptor" evidence="1">
    <location>
        <position position="195"/>
    </location>
</feature>
<comment type="cofactor">
    <cofactor evidence="2">
        <name>Zn(2+)</name>
        <dbReference type="ChEBI" id="CHEBI:29105"/>
    </cofactor>
    <text evidence="2">Binds 1 divalent metal cation per subunit.</text>
</comment>
<dbReference type="InterPro" id="IPR005511">
    <property type="entry name" value="SMP-30"/>
</dbReference>
<dbReference type="Gene3D" id="2.120.10.30">
    <property type="entry name" value="TolB, C-terminal domain"/>
    <property type="match status" value="1"/>
</dbReference>
<dbReference type="PANTHER" id="PTHR47572:SF5">
    <property type="entry name" value="BLR2277 PROTEIN"/>
    <property type="match status" value="1"/>
</dbReference>
<feature type="binding site" evidence="2">
    <location>
        <position position="195"/>
    </location>
    <ligand>
        <name>a divalent metal cation</name>
        <dbReference type="ChEBI" id="CHEBI:60240"/>
    </ligand>
</feature>
<dbReference type="AlphaFoldDB" id="A0A3B0BXH0"/>
<reference evidence="4 5" key="1">
    <citation type="submission" date="2018-10" db="EMBL/GenBank/DDBJ databases">
        <title>Ulvibacterium marinum gen. nov., sp. nov., a novel marine bacterium of the family Flavobacteriaceae, isolated from a culture of the green alga Ulva prolifera.</title>
        <authorList>
            <person name="Zhang Z."/>
        </authorList>
    </citation>
    <scope>NUCLEOTIDE SEQUENCE [LARGE SCALE GENOMIC DNA]</scope>
    <source>
        <strain evidence="4 5">CCMM003</strain>
    </source>
</reference>
<evidence type="ECO:0000259" key="3">
    <source>
        <dbReference type="Pfam" id="PF08450"/>
    </source>
</evidence>
<dbReference type="SUPFAM" id="SSF63829">
    <property type="entry name" value="Calcium-dependent phosphotriesterase"/>
    <property type="match status" value="1"/>
</dbReference>
<name>A0A3B0BXH0_9FLAO</name>
<evidence type="ECO:0000313" key="4">
    <source>
        <dbReference type="EMBL" id="RKN77004.1"/>
    </source>
</evidence>
<dbReference type="InterPro" id="IPR011042">
    <property type="entry name" value="6-blade_b-propeller_TolB-like"/>
</dbReference>
<keyword evidence="5" id="KW-1185">Reference proteome</keyword>
<gene>
    <name evidence="4" type="ORF">D7Z94_24835</name>
</gene>
<accession>A0A3B0BXH0</accession>
<feature type="binding site" evidence="2">
    <location>
        <position position="98"/>
    </location>
    <ligand>
        <name>substrate</name>
    </ligand>
</feature>
<proteinExistence type="predicted"/>
<organism evidence="4 5">
    <name type="scientific">Ulvibacterium marinum</name>
    <dbReference type="NCBI Taxonomy" id="2419782"/>
    <lineage>
        <taxon>Bacteria</taxon>
        <taxon>Pseudomonadati</taxon>
        <taxon>Bacteroidota</taxon>
        <taxon>Flavobacteriia</taxon>
        <taxon>Flavobacteriales</taxon>
        <taxon>Flavobacteriaceae</taxon>
        <taxon>Ulvibacterium</taxon>
    </lineage>
</organism>
<evidence type="ECO:0000256" key="2">
    <source>
        <dbReference type="PIRSR" id="PIRSR605511-2"/>
    </source>
</evidence>
<dbReference type="InterPro" id="IPR051262">
    <property type="entry name" value="SMP-30/CGR1_Lactonase"/>
</dbReference>
<keyword evidence="2" id="KW-0479">Metal-binding</keyword>